<dbReference type="WBParaSite" id="ALUE_0001148901-mRNA-1">
    <property type="protein sequence ID" value="ALUE_0001148901-mRNA-1"/>
    <property type="gene ID" value="ALUE_0001148901"/>
</dbReference>
<organism evidence="1 2">
    <name type="scientific">Ascaris lumbricoides</name>
    <name type="common">Giant roundworm</name>
    <dbReference type="NCBI Taxonomy" id="6252"/>
    <lineage>
        <taxon>Eukaryota</taxon>
        <taxon>Metazoa</taxon>
        <taxon>Ecdysozoa</taxon>
        <taxon>Nematoda</taxon>
        <taxon>Chromadorea</taxon>
        <taxon>Rhabditida</taxon>
        <taxon>Spirurina</taxon>
        <taxon>Ascaridomorpha</taxon>
        <taxon>Ascaridoidea</taxon>
        <taxon>Ascarididae</taxon>
        <taxon>Ascaris</taxon>
    </lineage>
</organism>
<evidence type="ECO:0000313" key="1">
    <source>
        <dbReference type="Proteomes" id="UP000036681"/>
    </source>
</evidence>
<sequence>MLLNIASMYKIGSVLRKVESCLIEMKNIDPIRKLEFAAIYQLAQLGDLVTRKLLSSGTAVHVLHQYLRRNNETLRDMSEKRPQLL</sequence>
<proteinExistence type="predicted"/>
<keyword evidence="1" id="KW-1185">Reference proteome</keyword>
<name>A0A0M3I434_ASCLU</name>
<dbReference type="Proteomes" id="UP000036681">
    <property type="component" value="Unplaced"/>
</dbReference>
<protein>
    <submittedName>
        <fullName evidence="2">Vps16_C domain-containing protein</fullName>
    </submittedName>
</protein>
<accession>A0A0M3I434</accession>
<reference evidence="2" key="1">
    <citation type="submission" date="2017-02" db="UniProtKB">
        <authorList>
            <consortium name="WormBaseParasite"/>
        </authorList>
    </citation>
    <scope>IDENTIFICATION</scope>
</reference>
<evidence type="ECO:0000313" key="2">
    <source>
        <dbReference type="WBParaSite" id="ALUE_0001148901-mRNA-1"/>
    </source>
</evidence>
<dbReference type="AlphaFoldDB" id="A0A0M3I434"/>